<keyword evidence="1" id="KW-0433">Leucine-rich repeat</keyword>
<evidence type="ECO:0000313" key="4">
    <source>
        <dbReference type="Proteomes" id="UP000823561"/>
    </source>
</evidence>
<reference evidence="3" key="1">
    <citation type="submission" date="2020-10" db="EMBL/GenBank/DDBJ databases">
        <title>Chromosome-scale genome assembly of the Allis shad, Alosa alosa.</title>
        <authorList>
            <person name="Margot Z."/>
            <person name="Christophe K."/>
            <person name="Cabau C."/>
            <person name="Louis A."/>
            <person name="Berthelot C."/>
            <person name="Parey E."/>
            <person name="Roest Crollius H."/>
            <person name="Montfort J."/>
            <person name="Robinson-Rechavi M."/>
            <person name="Bucao C."/>
            <person name="Bouchez O."/>
            <person name="Gislard M."/>
            <person name="Lluch J."/>
            <person name="Milhes M."/>
            <person name="Lampietro C."/>
            <person name="Lopez Roques C."/>
            <person name="Donnadieu C."/>
            <person name="Braasch I."/>
            <person name="Desvignes T."/>
            <person name="Postlethwait J."/>
            <person name="Bobe J."/>
            <person name="Guiguen Y."/>
        </authorList>
    </citation>
    <scope>NUCLEOTIDE SEQUENCE</scope>
    <source>
        <strain evidence="3">M-15738</strain>
        <tissue evidence="3">Blood</tissue>
    </source>
</reference>
<dbReference type="Gene3D" id="3.80.10.10">
    <property type="entry name" value="Ribonuclease Inhibitor"/>
    <property type="match status" value="1"/>
</dbReference>
<dbReference type="Pfam" id="PF13516">
    <property type="entry name" value="LRR_6"/>
    <property type="match status" value="3"/>
</dbReference>
<dbReference type="InterPro" id="IPR051261">
    <property type="entry name" value="NLR"/>
</dbReference>
<evidence type="ECO:0000256" key="2">
    <source>
        <dbReference type="ARBA" id="ARBA00022737"/>
    </source>
</evidence>
<dbReference type="Proteomes" id="UP000823561">
    <property type="component" value="Chromosome 7"/>
</dbReference>
<protein>
    <submittedName>
        <fullName evidence="3">Uncharacterized protein</fullName>
    </submittedName>
</protein>
<comment type="caution">
    <text evidence="3">The sequence shown here is derived from an EMBL/GenBank/DDBJ whole genome shotgun (WGS) entry which is preliminary data.</text>
</comment>
<organism evidence="3 4">
    <name type="scientific">Alosa alosa</name>
    <name type="common">allis shad</name>
    <dbReference type="NCBI Taxonomy" id="278164"/>
    <lineage>
        <taxon>Eukaryota</taxon>
        <taxon>Metazoa</taxon>
        <taxon>Chordata</taxon>
        <taxon>Craniata</taxon>
        <taxon>Vertebrata</taxon>
        <taxon>Euteleostomi</taxon>
        <taxon>Actinopterygii</taxon>
        <taxon>Neopterygii</taxon>
        <taxon>Teleostei</taxon>
        <taxon>Clupei</taxon>
        <taxon>Clupeiformes</taxon>
        <taxon>Clupeoidei</taxon>
        <taxon>Clupeidae</taxon>
        <taxon>Alosa</taxon>
    </lineage>
</organism>
<accession>A0AAV6GSZ3</accession>
<dbReference type="SUPFAM" id="SSF52047">
    <property type="entry name" value="RNI-like"/>
    <property type="match status" value="1"/>
</dbReference>
<evidence type="ECO:0000313" key="3">
    <source>
        <dbReference type="EMBL" id="KAG5278263.1"/>
    </source>
</evidence>
<keyword evidence="2" id="KW-0677">Repeat</keyword>
<dbReference type="PRINTS" id="PR00019">
    <property type="entry name" value="LEURICHRPT"/>
</dbReference>
<proteinExistence type="predicted"/>
<evidence type="ECO:0000256" key="1">
    <source>
        <dbReference type="ARBA" id="ARBA00022614"/>
    </source>
</evidence>
<name>A0AAV6GSZ3_9TELE</name>
<dbReference type="SMART" id="SM00368">
    <property type="entry name" value="LRR_RI"/>
    <property type="match status" value="3"/>
</dbReference>
<dbReference type="EMBL" id="JADWDJ010000007">
    <property type="protein sequence ID" value="KAG5278263.1"/>
    <property type="molecule type" value="Genomic_DNA"/>
</dbReference>
<dbReference type="InterPro" id="IPR032675">
    <property type="entry name" value="LRR_dom_sf"/>
</dbReference>
<dbReference type="PANTHER" id="PTHR24106">
    <property type="entry name" value="NACHT, LRR AND CARD DOMAINS-CONTAINING"/>
    <property type="match status" value="1"/>
</dbReference>
<sequence length="137" mass="14846">MTDSGVLTVDEEKEFIADDEKSYEIVASALQSANSPLRELDLSQNDLQESGEKLTSALQSPNCKLKTLRLAGCKLTEESCEAVASAVQHMVSLTELDLSDNHMNIAGIHLSSALKGGISCKLQTLRHARGELRKCKS</sequence>
<gene>
    <name evidence="3" type="ORF">AALO_G00097030</name>
</gene>
<keyword evidence="4" id="KW-1185">Reference proteome</keyword>
<dbReference type="AlphaFoldDB" id="A0AAV6GSZ3"/>
<dbReference type="InterPro" id="IPR001611">
    <property type="entry name" value="Leu-rich_rpt"/>
</dbReference>